<name>A0A4Y2W5W2_ARAVE</name>
<dbReference type="PANTHER" id="PTHR11439">
    <property type="entry name" value="GAG-POL-RELATED RETROTRANSPOSON"/>
    <property type="match status" value="1"/>
</dbReference>
<sequence length="92" mass="10531">MQAYTNSESRLQKSEDTKRQEFTYRQAVGALNYLMLGTRPDIPYSIGYLSRSLEKPPEEDVVRVKRVFGYIAGTTNFAITYHATSAIRVMEC</sequence>
<gene>
    <name evidence="1" type="ORF">AVEN_1875_1</name>
</gene>
<accession>A0A4Y2W5W2</accession>
<evidence type="ECO:0000313" key="2">
    <source>
        <dbReference type="Proteomes" id="UP000499080"/>
    </source>
</evidence>
<organism evidence="1 2">
    <name type="scientific">Araneus ventricosus</name>
    <name type="common">Orbweaver spider</name>
    <name type="synonym">Epeira ventricosa</name>
    <dbReference type="NCBI Taxonomy" id="182803"/>
    <lineage>
        <taxon>Eukaryota</taxon>
        <taxon>Metazoa</taxon>
        <taxon>Ecdysozoa</taxon>
        <taxon>Arthropoda</taxon>
        <taxon>Chelicerata</taxon>
        <taxon>Arachnida</taxon>
        <taxon>Araneae</taxon>
        <taxon>Araneomorphae</taxon>
        <taxon>Entelegynae</taxon>
        <taxon>Araneoidea</taxon>
        <taxon>Araneidae</taxon>
        <taxon>Araneus</taxon>
    </lineage>
</organism>
<dbReference type="AlphaFoldDB" id="A0A4Y2W5W2"/>
<protein>
    <recommendedName>
        <fullName evidence="3">Retrovirus-related Pol polyprotein from transposon RE1</fullName>
    </recommendedName>
</protein>
<dbReference type="OrthoDB" id="413361at2759"/>
<dbReference type="EMBL" id="BGPR01054837">
    <property type="protein sequence ID" value="GBO31520.1"/>
    <property type="molecule type" value="Genomic_DNA"/>
</dbReference>
<evidence type="ECO:0000313" key="1">
    <source>
        <dbReference type="EMBL" id="GBO31520.1"/>
    </source>
</evidence>
<proteinExistence type="predicted"/>
<keyword evidence="2" id="KW-1185">Reference proteome</keyword>
<comment type="caution">
    <text evidence="1">The sequence shown here is derived from an EMBL/GenBank/DDBJ whole genome shotgun (WGS) entry which is preliminary data.</text>
</comment>
<evidence type="ECO:0008006" key="3">
    <source>
        <dbReference type="Google" id="ProtNLM"/>
    </source>
</evidence>
<reference evidence="1 2" key="1">
    <citation type="journal article" date="2019" name="Sci. Rep.">
        <title>Orb-weaving spider Araneus ventricosus genome elucidates the spidroin gene catalogue.</title>
        <authorList>
            <person name="Kono N."/>
            <person name="Nakamura H."/>
            <person name="Ohtoshi R."/>
            <person name="Moran D.A.P."/>
            <person name="Shinohara A."/>
            <person name="Yoshida Y."/>
            <person name="Fujiwara M."/>
            <person name="Mori M."/>
            <person name="Tomita M."/>
            <person name="Arakawa K."/>
        </authorList>
    </citation>
    <scope>NUCLEOTIDE SEQUENCE [LARGE SCALE GENOMIC DNA]</scope>
</reference>
<dbReference type="PANTHER" id="PTHR11439:SF463">
    <property type="entry name" value="REVERSE TRANSCRIPTASE TY1_COPIA-TYPE DOMAIN-CONTAINING PROTEIN"/>
    <property type="match status" value="1"/>
</dbReference>
<dbReference type="Proteomes" id="UP000499080">
    <property type="component" value="Unassembled WGS sequence"/>
</dbReference>